<dbReference type="NCBIfam" id="TIGR00106">
    <property type="entry name" value="MTH1187 family thiamine-binding protein"/>
    <property type="match status" value="1"/>
</dbReference>
<name>A0ABT9ZVD7_9BACI</name>
<reference evidence="4 5" key="1">
    <citation type="submission" date="2023-07" db="EMBL/GenBank/DDBJ databases">
        <title>Genomic Encyclopedia of Type Strains, Phase IV (KMG-IV): sequencing the most valuable type-strain genomes for metagenomic binning, comparative biology and taxonomic classification.</title>
        <authorList>
            <person name="Goeker M."/>
        </authorList>
    </citation>
    <scope>NUCLEOTIDE SEQUENCE [LARGE SCALE GENOMIC DNA]</scope>
    <source>
        <strain evidence="4 5">DSM 9768</strain>
    </source>
</reference>
<accession>A0ABT9ZVD7</accession>
<dbReference type="InterPro" id="IPR002767">
    <property type="entry name" value="Thiamine_BP"/>
</dbReference>
<dbReference type="PANTHER" id="PTHR33777">
    <property type="entry name" value="UPF0045 PROTEIN ECM15"/>
    <property type="match status" value="1"/>
</dbReference>
<feature type="transmembrane region" description="Helical" evidence="2">
    <location>
        <begin position="43"/>
        <end position="65"/>
    </location>
</feature>
<dbReference type="InterPro" id="IPR051614">
    <property type="entry name" value="UPF0045_domain"/>
</dbReference>
<feature type="transmembrane region" description="Helical" evidence="2">
    <location>
        <begin position="71"/>
        <end position="97"/>
    </location>
</feature>
<dbReference type="Pfam" id="PF07136">
    <property type="entry name" value="DUF1385"/>
    <property type="match status" value="1"/>
</dbReference>
<keyword evidence="2" id="KW-0472">Membrane</keyword>
<evidence type="ECO:0000313" key="4">
    <source>
        <dbReference type="EMBL" id="MDQ0254423.1"/>
    </source>
</evidence>
<evidence type="ECO:0000259" key="3">
    <source>
        <dbReference type="Pfam" id="PF01910"/>
    </source>
</evidence>
<dbReference type="InterPro" id="IPR010787">
    <property type="entry name" value="DUF1385"/>
</dbReference>
<evidence type="ECO:0000256" key="1">
    <source>
        <dbReference type="ARBA" id="ARBA00010272"/>
    </source>
</evidence>
<dbReference type="SUPFAM" id="SSF89957">
    <property type="entry name" value="MTH1187/YkoF-like"/>
    <property type="match status" value="1"/>
</dbReference>
<evidence type="ECO:0000313" key="5">
    <source>
        <dbReference type="Proteomes" id="UP001230005"/>
    </source>
</evidence>
<organism evidence="4 5">
    <name type="scientific">Evansella vedderi</name>
    <dbReference type="NCBI Taxonomy" id="38282"/>
    <lineage>
        <taxon>Bacteria</taxon>
        <taxon>Bacillati</taxon>
        <taxon>Bacillota</taxon>
        <taxon>Bacilli</taxon>
        <taxon>Bacillales</taxon>
        <taxon>Bacillaceae</taxon>
        <taxon>Evansella</taxon>
    </lineage>
</organism>
<comment type="similarity">
    <text evidence="1">Belongs to the UPF0045 family.</text>
</comment>
<dbReference type="Gene3D" id="3.30.70.930">
    <property type="match status" value="1"/>
</dbReference>
<keyword evidence="2" id="KW-0812">Transmembrane</keyword>
<keyword evidence="5" id="KW-1185">Reference proteome</keyword>
<comment type="caution">
    <text evidence="4">The sequence shown here is derived from an EMBL/GenBank/DDBJ whole genome shotgun (WGS) entry which is preliminary data.</text>
</comment>
<dbReference type="InterPro" id="IPR029756">
    <property type="entry name" value="MTH1187/YkoF-like"/>
</dbReference>
<feature type="transmembrane region" description="Helical" evidence="2">
    <location>
        <begin position="169"/>
        <end position="186"/>
    </location>
</feature>
<evidence type="ECO:0000256" key="2">
    <source>
        <dbReference type="SAM" id="Phobius"/>
    </source>
</evidence>
<dbReference type="Proteomes" id="UP001230005">
    <property type="component" value="Unassembled WGS sequence"/>
</dbReference>
<protein>
    <submittedName>
        <fullName evidence="4">Uncharacterized protein (TIGR00106 family)</fullName>
    </submittedName>
</protein>
<keyword evidence="2" id="KW-1133">Transmembrane helix</keyword>
<dbReference type="PANTHER" id="PTHR33777:SF1">
    <property type="entry name" value="UPF0045 PROTEIN ECM15"/>
    <property type="match status" value="1"/>
</dbReference>
<dbReference type="Pfam" id="PF01910">
    <property type="entry name" value="Thiamine_BP"/>
    <property type="match status" value="1"/>
</dbReference>
<proteinExistence type="inferred from homology"/>
<gene>
    <name evidence="4" type="ORF">J2S74_001798</name>
</gene>
<sequence>MSFQRGIIFIGKKNVACSYNDKGKQINWTKPLKVGTFLELSKLVFFSMPMWFHGLLFILLAMIILPPFLSWVIEGISITGLPRFTLLFFLFGTHFWFPGELKKYHGAEHKVFSYKGIISVVNRKAIKNAKITNRNCSTNSVFLYFLLVFLLTLCGNLLTELSWLEAVEYSAYISLGVLPFAAYWLNRTKETFLHRWILLVSYWLQKYITTSEPDSINLNTAIRSYRQLALKEFPYRVRTIQKRKERKLLAIADVTIIPIGTETTSVSDVVVEIHRILKESDKDIFFELTPMSTLIEGELPVLLEVIKEIHEVPFKLGHKRVATNIRIDDRRDRTTSMSGKLNTVNIKLAADDKKKEEEEEN</sequence>
<feature type="domain" description="Thiamine-binding protein" evidence="3">
    <location>
        <begin position="252"/>
        <end position="344"/>
    </location>
</feature>
<feature type="transmembrane region" description="Helical" evidence="2">
    <location>
        <begin position="141"/>
        <end position="163"/>
    </location>
</feature>
<dbReference type="EMBL" id="JAUSUG010000005">
    <property type="protein sequence ID" value="MDQ0254423.1"/>
    <property type="molecule type" value="Genomic_DNA"/>
</dbReference>